<evidence type="ECO:0000313" key="2">
    <source>
        <dbReference type="Proteomes" id="UP000789366"/>
    </source>
</evidence>
<dbReference type="Proteomes" id="UP000789366">
    <property type="component" value="Unassembled WGS sequence"/>
</dbReference>
<proteinExistence type="predicted"/>
<dbReference type="EMBL" id="CAJVPW010004601">
    <property type="protein sequence ID" value="CAG8542775.1"/>
    <property type="molecule type" value="Genomic_DNA"/>
</dbReference>
<reference evidence="1" key="1">
    <citation type="submission" date="2021-06" db="EMBL/GenBank/DDBJ databases">
        <authorList>
            <person name="Kallberg Y."/>
            <person name="Tangrot J."/>
            <person name="Rosling A."/>
        </authorList>
    </citation>
    <scope>NUCLEOTIDE SEQUENCE</scope>
    <source>
        <strain evidence="1">28 12/20/2015</strain>
    </source>
</reference>
<name>A0ACA9LPD2_9GLOM</name>
<accession>A0ACA9LPD2</accession>
<evidence type="ECO:0000313" key="1">
    <source>
        <dbReference type="EMBL" id="CAG8542775.1"/>
    </source>
</evidence>
<sequence>MPCYADTIVKIKYVHKTERNDSSLLVVWAVGVYPINCEDNEIEMVLFMLVNPDERDLETQAIFEKDGFYLVSGKIVPGFYEGNKRPKMPVSVSIGVSVLSKVGKSIKCSLKISLVGVPQETPRVVANDENAIFNTTIHPQESLIFVVRQLEVIDNDFYIYASVNNMRSKLLSTHRNIVENLKESSDADNLSSATLNRSRNKSEFSSFPSKNPEAEYFGESVDILDGVNNGNLHTDEAIDASELGQIDEVEGTKLGKRCRKTTVSSSKKRGRASHSLHSTSRASNSGHGVNIKSEQMH</sequence>
<keyword evidence="2" id="KW-1185">Reference proteome</keyword>
<comment type="caution">
    <text evidence="1">The sequence shown here is derived from an EMBL/GenBank/DDBJ whole genome shotgun (WGS) entry which is preliminary data.</text>
</comment>
<protein>
    <submittedName>
        <fullName evidence="1">5406_t:CDS:1</fullName>
    </submittedName>
</protein>
<gene>
    <name evidence="1" type="ORF">SPELUC_LOCUS4874</name>
</gene>
<organism evidence="1 2">
    <name type="scientific">Cetraspora pellucida</name>
    <dbReference type="NCBI Taxonomy" id="1433469"/>
    <lineage>
        <taxon>Eukaryota</taxon>
        <taxon>Fungi</taxon>
        <taxon>Fungi incertae sedis</taxon>
        <taxon>Mucoromycota</taxon>
        <taxon>Glomeromycotina</taxon>
        <taxon>Glomeromycetes</taxon>
        <taxon>Diversisporales</taxon>
        <taxon>Gigasporaceae</taxon>
        <taxon>Cetraspora</taxon>
    </lineage>
</organism>